<accession>A0A7G6X1D1</accession>
<evidence type="ECO:0000313" key="5">
    <source>
        <dbReference type="Proteomes" id="UP000515563"/>
    </source>
</evidence>
<dbReference type="Proteomes" id="UP000515563">
    <property type="component" value="Chromosome"/>
</dbReference>
<keyword evidence="5" id="KW-1185">Reference proteome</keyword>
<name>A0A7G6X1D1_9ACTN</name>
<keyword evidence="1" id="KW-0238">DNA-binding</keyword>
<feature type="domain" description="HTH merR-type" evidence="3">
    <location>
        <begin position="7"/>
        <end position="67"/>
    </location>
</feature>
<sequence>MNTDDRTWRIGELAKATGVSMRSLHHYDAIGLLQPIRCSGAGHRLYSGADVRRLHRVVALRGFGLTLPRSVRCWTANSATRGSSSGGSWNKWTSNSRRRTGCGGRCSVFSTASTRRRNRRRRS</sequence>
<dbReference type="RefSeq" id="WP_185441990.1">
    <property type="nucleotide sequence ID" value="NZ_CP043661.1"/>
</dbReference>
<dbReference type="PROSITE" id="PS50937">
    <property type="entry name" value="HTH_MERR_2"/>
    <property type="match status" value="1"/>
</dbReference>
<evidence type="ECO:0000256" key="2">
    <source>
        <dbReference type="SAM" id="MobiDB-lite"/>
    </source>
</evidence>
<reference evidence="4 5" key="2">
    <citation type="journal article" date="2020" name="Microbiol. Resour. Announc.">
        <title>Antarctic desert soil bacteria exhibit high novel natural product potential, evaluated through long-read genome sequencing and comparative genomics.</title>
        <authorList>
            <person name="Benaud N."/>
            <person name="Edwards R.J."/>
            <person name="Amos T.G."/>
            <person name="D'Agostino P.M."/>
            <person name="Gutierrez-Chavez C."/>
            <person name="Montgomery K."/>
            <person name="Nicetic I."/>
            <person name="Ferrari B.C."/>
        </authorList>
    </citation>
    <scope>NUCLEOTIDE SEQUENCE [LARGE SCALE GENOMIC DNA]</scope>
    <source>
        <strain evidence="4 5">SPB151</strain>
    </source>
</reference>
<evidence type="ECO:0000313" key="4">
    <source>
        <dbReference type="EMBL" id="QNE20046.1"/>
    </source>
</evidence>
<dbReference type="PRINTS" id="PR00040">
    <property type="entry name" value="HTHMERR"/>
</dbReference>
<dbReference type="PANTHER" id="PTHR30204:SF96">
    <property type="entry name" value="CHROMOSOME-ANCHORING PROTEIN RACA"/>
    <property type="match status" value="1"/>
</dbReference>
<reference evidence="5" key="1">
    <citation type="submission" date="2019-09" db="EMBL/GenBank/DDBJ databases">
        <title>Antimicrobial potential of Antarctic Bacteria.</title>
        <authorList>
            <person name="Benaud N."/>
            <person name="Edwards R.J."/>
            <person name="Ferrari B.C."/>
        </authorList>
    </citation>
    <scope>NUCLEOTIDE SEQUENCE [LARGE SCALE GENOMIC DNA]</scope>
    <source>
        <strain evidence="5">SPB151</strain>
    </source>
</reference>
<dbReference type="GO" id="GO:0003677">
    <property type="term" value="F:DNA binding"/>
    <property type="evidence" value="ECO:0007669"/>
    <property type="project" value="UniProtKB-KW"/>
</dbReference>
<dbReference type="Pfam" id="PF13411">
    <property type="entry name" value="MerR_1"/>
    <property type="match status" value="1"/>
</dbReference>
<dbReference type="EMBL" id="CP043661">
    <property type="protein sequence ID" value="QNE20046.1"/>
    <property type="molecule type" value="Genomic_DNA"/>
</dbReference>
<dbReference type="InterPro" id="IPR047057">
    <property type="entry name" value="MerR_fam"/>
</dbReference>
<dbReference type="InterPro" id="IPR009061">
    <property type="entry name" value="DNA-bd_dom_put_sf"/>
</dbReference>
<dbReference type="AlphaFoldDB" id="A0A7G6X1D1"/>
<dbReference type="PROSITE" id="PS00552">
    <property type="entry name" value="HTH_MERR_1"/>
    <property type="match status" value="1"/>
</dbReference>
<gene>
    <name evidence="4" type="ORF">F1D05_21675</name>
</gene>
<proteinExistence type="predicted"/>
<dbReference type="Gene3D" id="1.10.1660.10">
    <property type="match status" value="1"/>
</dbReference>
<dbReference type="PANTHER" id="PTHR30204">
    <property type="entry name" value="REDOX-CYCLING DRUG-SENSING TRANSCRIPTIONAL ACTIVATOR SOXR"/>
    <property type="match status" value="1"/>
</dbReference>
<feature type="region of interest" description="Disordered" evidence="2">
    <location>
        <begin position="78"/>
        <end position="103"/>
    </location>
</feature>
<dbReference type="SUPFAM" id="SSF46955">
    <property type="entry name" value="Putative DNA-binding domain"/>
    <property type="match status" value="1"/>
</dbReference>
<dbReference type="SMART" id="SM00422">
    <property type="entry name" value="HTH_MERR"/>
    <property type="match status" value="1"/>
</dbReference>
<dbReference type="GO" id="GO:0003700">
    <property type="term" value="F:DNA-binding transcription factor activity"/>
    <property type="evidence" value="ECO:0007669"/>
    <property type="project" value="InterPro"/>
</dbReference>
<dbReference type="KEGG" id="kqi:F1D05_21675"/>
<feature type="compositionally biased region" description="Polar residues" evidence="2">
    <location>
        <begin position="78"/>
        <end position="92"/>
    </location>
</feature>
<protein>
    <submittedName>
        <fullName evidence="4">MerR family transcriptional regulator</fullName>
    </submittedName>
</protein>
<organism evidence="4 5">
    <name type="scientific">Kribbella qitaiheensis</name>
    <dbReference type="NCBI Taxonomy" id="1544730"/>
    <lineage>
        <taxon>Bacteria</taxon>
        <taxon>Bacillati</taxon>
        <taxon>Actinomycetota</taxon>
        <taxon>Actinomycetes</taxon>
        <taxon>Propionibacteriales</taxon>
        <taxon>Kribbellaceae</taxon>
        <taxon>Kribbella</taxon>
    </lineage>
</organism>
<dbReference type="InterPro" id="IPR000551">
    <property type="entry name" value="MerR-type_HTH_dom"/>
</dbReference>
<evidence type="ECO:0000259" key="3">
    <source>
        <dbReference type="PROSITE" id="PS50937"/>
    </source>
</evidence>
<evidence type="ECO:0000256" key="1">
    <source>
        <dbReference type="ARBA" id="ARBA00023125"/>
    </source>
</evidence>